<dbReference type="Pfam" id="PF12706">
    <property type="entry name" value="Lactamase_B_2"/>
    <property type="match status" value="1"/>
</dbReference>
<reference evidence="2" key="2">
    <citation type="submission" date="2019-08" db="EMBL/GenBank/DDBJ databases">
        <title>Investigation of anaerobic lignin degradation for improved lignocellulosic biofuels.</title>
        <authorList>
            <person name="Deangelis K.PhD."/>
        </authorList>
    </citation>
    <scope>NUCLEOTIDE SEQUENCE [LARGE SCALE GENOMIC DNA]</scope>
    <source>
        <strain evidence="2">128R</strain>
    </source>
</reference>
<accession>A0A542BQY6</accession>
<feature type="domain" description="Metallo-beta-lactamase" evidence="1">
    <location>
        <begin position="133"/>
        <end position="331"/>
    </location>
</feature>
<protein>
    <submittedName>
        <fullName evidence="2">L-ascorbate metabolism protein UlaG (Beta-lactamase superfamily)</fullName>
    </submittedName>
</protein>
<dbReference type="GO" id="GO:0005737">
    <property type="term" value="C:cytoplasm"/>
    <property type="evidence" value="ECO:0007669"/>
    <property type="project" value="TreeGrafter"/>
</dbReference>
<dbReference type="InterPro" id="IPR024884">
    <property type="entry name" value="NAPE-PLD"/>
</dbReference>
<dbReference type="GO" id="GO:0070290">
    <property type="term" value="F:N-acylphosphatidylethanolamine-specific phospholipase D activity"/>
    <property type="evidence" value="ECO:0007669"/>
    <property type="project" value="InterPro"/>
</dbReference>
<evidence type="ECO:0000259" key="1">
    <source>
        <dbReference type="Pfam" id="PF12706"/>
    </source>
</evidence>
<dbReference type="Gene3D" id="3.60.15.10">
    <property type="entry name" value="Ribonuclease Z/Hydroxyacylglutathione hydrolase-like"/>
    <property type="match status" value="1"/>
</dbReference>
<organism evidence="2">
    <name type="scientific">Serratia fonticola</name>
    <dbReference type="NCBI Taxonomy" id="47917"/>
    <lineage>
        <taxon>Bacteria</taxon>
        <taxon>Pseudomonadati</taxon>
        <taxon>Pseudomonadota</taxon>
        <taxon>Gammaproteobacteria</taxon>
        <taxon>Enterobacterales</taxon>
        <taxon>Yersiniaceae</taxon>
        <taxon>Serratia</taxon>
    </lineage>
</organism>
<dbReference type="PANTHER" id="PTHR15032">
    <property type="entry name" value="N-ACYL-PHOSPHATIDYLETHANOLAMINE-HYDROLYZING PHOSPHOLIPASE D"/>
    <property type="match status" value="1"/>
</dbReference>
<dbReference type="InterPro" id="IPR001279">
    <property type="entry name" value="Metallo-B-lactamas"/>
</dbReference>
<dbReference type="InterPro" id="IPR036866">
    <property type="entry name" value="RibonucZ/Hydroxyglut_hydro"/>
</dbReference>
<proteinExistence type="predicted"/>
<dbReference type="GO" id="GO:0008270">
    <property type="term" value="F:zinc ion binding"/>
    <property type="evidence" value="ECO:0007669"/>
    <property type="project" value="InterPro"/>
</dbReference>
<evidence type="ECO:0000313" key="2">
    <source>
        <dbReference type="EMBL" id="TVZ71488.1"/>
    </source>
</evidence>
<comment type="caution">
    <text evidence="2">The sequence shown here is derived from an EMBL/GenBank/DDBJ whole genome shotgun (WGS) entry which is preliminary data.</text>
</comment>
<dbReference type="SUPFAM" id="SSF56281">
    <property type="entry name" value="Metallo-hydrolase/oxidoreductase"/>
    <property type="match status" value="1"/>
</dbReference>
<name>A0A542BQY6_SERFO</name>
<dbReference type="PANTHER" id="PTHR15032:SF4">
    <property type="entry name" value="N-ACYL-PHOSPHATIDYLETHANOLAMINE-HYDROLYZING PHOSPHOLIPASE D"/>
    <property type="match status" value="1"/>
</dbReference>
<dbReference type="PIRSF" id="PIRSF038896">
    <property type="entry name" value="NAPE-PLD"/>
    <property type="match status" value="1"/>
</dbReference>
<dbReference type="AlphaFoldDB" id="A0A542BQY6"/>
<dbReference type="EMBL" id="VISQ01000001">
    <property type="protein sequence ID" value="TVZ71488.1"/>
    <property type="molecule type" value="Genomic_DNA"/>
</dbReference>
<reference evidence="2" key="1">
    <citation type="submission" date="2019-06" db="EMBL/GenBank/DDBJ databases">
        <authorList>
            <person name="Deangelis K."/>
            <person name="Huntemann M."/>
            <person name="Clum A."/>
            <person name="Pillay M."/>
            <person name="Palaniappan K."/>
            <person name="Varghese N."/>
            <person name="Mikhailova N."/>
            <person name="Stamatis D."/>
            <person name="Reddy T."/>
            <person name="Daum C."/>
            <person name="Shapiro N."/>
            <person name="Ivanova N."/>
            <person name="Kyrpides N."/>
            <person name="Woyke T."/>
        </authorList>
    </citation>
    <scope>NUCLEOTIDE SEQUENCE [LARGE SCALE GENOMIC DNA]</scope>
    <source>
        <strain evidence="2">128R</strain>
    </source>
</reference>
<sequence length="377" mass="43270">MLNRFLMTLALLQSYDSKAGKKVHWSPRPSASYLVIIEASPGEVGMKVTNKYYDASKAHHTPQGFRNLEPTMHKKGDLKSWQDERKKLGLPKPPLVGYEQFIQQWWQKADLSGDQDSIWWLGHASLLLRLGGRYVLIDPVLSSRASPLSFYGPKRKTPPPLAVQQLPNVDVVLISHNHYDHLDRRTIRELTKRFRSATFVVPLGLKRWFSAYPAKSVVELDWWESLTLDGMTLHATPARHWSMRTPWDRNRSLWCGWVIHHPALRFYFSGDSGYSERLAEIGTRLGPFDIAALPIGAYAPRWFMQEHHMDPQHAVKLYQQLNEPQVIPIHWGVFELADESLDEPPVQLKQALSSAGIAQHRFHPLKIGERVNIKSTS</sequence>
<gene>
    <name evidence="2" type="ORF">FHU10_4116</name>
</gene>